<dbReference type="InterPro" id="IPR050690">
    <property type="entry name" value="JHDM1_Histone_Demethylase"/>
</dbReference>
<reference evidence="12 13" key="1">
    <citation type="journal article" date="2024" name="Nat. Commun.">
        <title>Phylogenomics reveals the evolutionary origins of lichenization in chlorophyte algae.</title>
        <authorList>
            <person name="Puginier C."/>
            <person name="Libourel C."/>
            <person name="Otte J."/>
            <person name="Skaloud P."/>
            <person name="Haon M."/>
            <person name="Grisel S."/>
            <person name="Petersen M."/>
            <person name="Berrin J.G."/>
            <person name="Delaux P.M."/>
            <person name="Dal Grande F."/>
            <person name="Keller J."/>
        </authorList>
    </citation>
    <scope>NUCLEOTIDE SEQUENCE [LARGE SCALE GENOMIC DNA]</scope>
    <source>
        <strain evidence="12 13">SAG 216-7</strain>
    </source>
</reference>
<comment type="subcellular location">
    <subcellularLocation>
        <location evidence="1">Nucleus</location>
    </subcellularLocation>
</comment>
<feature type="compositionally biased region" description="Polar residues" evidence="10">
    <location>
        <begin position="458"/>
        <end position="468"/>
    </location>
</feature>
<keyword evidence="7" id="KW-0805">Transcription regulation</keyword>
<keyword evidence="8" id="KW-0804">Transcription</keyword>
<evidence type="ECO:0000256" key="3">
    <source>
        <dbReference type="ARBA" id="ARBA00022853"/>
    </source>
</evidence>
<evidence type="ECO:0000259" key="11">
    <source>
        <dbReference type="PROSITE" id="PS51184"/>
    </source>
</evidence>
<dbReference type="PANTHER" id="PTHR23123">
    <property type="entry name" value="PHD/F-BOX CONTAINING PROTEIN"/>
    <property type="match status" value="1"/>
</dbReference>
<feature type="region of interest" description="Disordered" evidence="10">
    <location>
        <begin position="443"/>
        <end position="560"/>
    </location>
</feature>
<dbReference type="InterPro" id="IPR041070">
    <property type="entry name" value="JHD"/>
</dbReference>
<evidence type="ECO:0000256" key="6">
    <source>
        <dbReference type="ARBA" id="ARBA00023004"/>
    </source>
</evidence>
<keyword evidence="4" id="KW-0223">Dioxygenase</keyword>
<feature type="region of interest" description="Disordered" evidence="10">
    <location>
        <begin position="658"/>
        <end position="731"/>
    </location>
</feature>
<evidence type="ECO:0000256" key="5">
    <source>
        <dbReference type="ARBA" id="ARBA00023002"/>
    </source>
</evidence>
<dbReference type="EMBL" id="JALJOT010000002">
    <property type="protein sequence ID" value="KAK9917238.1"/>
    <property type="molecule type" value="Genomic_DNA"/>
</dbReference>
<comment type="caution">
    <text evidence="12">The sequence shown here is derived from an EMBL/GenBank/DDBJ whole genome shotgun (WGS) entry which is preliminary data.</text>
</comment>
<dbReference type="PROSITE" id="PS51184">
    <property type="entry name" value="JMJC"/>
    <property type="match status" value="1"/>
</dbReference>
<feature type="compositionally biased region" description="Acidic residues" evidence="10">
    <location>
        <begin position="675"/>
        <end position="689"/>
    </location>
</feature>
<evidence type="ECO:0000256" key="7">
    <source>
        <dbReference type="ARBA" id="ARBA00023015"/>
    </source>
</evidence>
<protein>
    <recommendedName>
        <fullName evidence="11">JmjC domain-containing protein</fullName>
    </recommendedName>
</protein>
<keyword evidence="13" id="KW-1185">Reference proteome</keyword>
<evidence type="ECO:0000313" key="12">
    <source>
        <dbReference type="EMBL" id="KAK9917238.1"/>
    </source>
</evidence>
<keyword evidence="3" id="KW-0156">Chromatin regulator</keyword>
<keyword evidence="2" id="KW-0479">Metal-binding</keyword>
<organism evidence="12 13">
    <name type="scientific">Coccomyxa subellipsoidea</name>
    <dbReference type="NCBI Taxonomy" id="248742"/>
    <lineage>
        <taxon>Eukaryota</taxon>
        <taxon>Viridiplantae</taxon>
        <taxon>Chlorophyta</taxon>
        <taxon>core chlorophytes</taxon>
        <taxon>Trebouxiophyceae</taxon>
        <taxon>Trebouxiophyceae incertae sedis</taxon>
        <taxon>Coccomyxaceae</taxon>
        <taxon>Coccomyxa</taxon>
    </lineage>
</organism>
<dbReference type="InterPro" id="IPR003347">
    <property type="entry name" value="JmjC_dom"/>
</dbReference>
<keyword evidence="5" id="KW-0560">Oxidoreductase</keyword>
<name>A0ABR2YZH0_9CHLO</name>
<evidence type="ECO:0000256" key="1">
    <source>
        <dbReference type="ARBA" id="ARBA00004123"/>
    </source>
</evidence>
<dbReference type="Proteomes" id="UP001491310">
    <property type="component" value="Unassembled WGS sequence"/>
</dbReference>
<dbReference type="SMART" id="SM00558">
    <property type="entry name" value="JmjC"/>
    <property type="match status" value="1"/>
</dbReference>
<evidence type="ECO:0000256" key="10">
    <source>
        <dbReference type="SAM" id="MobiDB-lite"/>
    </source>
</evidence>
<feature type="compositionally biased region" description="Acidic residues" evidence="10">
    <location>
        <begin position="548"/>
        <end position="560"/>
    </location>
</feature>
<keyword evidence="9" id="KW-0539">Nucleus</keyword>
<evidence type="ECO:0000313" key="13">
    <source>
        <dbReference type="Proteomes" id="UP001491310"/>
    </source>
</evidence>
<keyword evidence="6" id="KW-0408">Iron</keyword>
<accession>A0ABR2YZH0</accession>
<feature type="domain" description="JmjC" evidence="11">
    <location>
        <begin position="188"/>
        <end position="362"/>
    </location>
</feature>
<evidence type="ECO:0000256" key="4">
    <source>
        <dbReference type="ARBA" id="ARBA00022964"/>
    </source>
</evidence>
<sequence length="731" mass="79875">MDHGRRRAARVRGKVDYAKLHGAELQSDDEHQVDLSHLAQRLLSYGGYTSKCCCRAAPGDITSEYIHTAFTEPVIIPTSSAAKQQLGMVLPPSTGLTVPEIAKVLGYDKEVATFNVASQGEGPRWNLLQWLQYWCTRQSTQERKMGERKNSLTSLDDEADSRDAKRKEWEAQARSIKVGAWVQRGISAESRRRLLQASLPLSGSPLEDKILAFRAVRDSDLVQRFWPTYSTEDAEKSQRPHVALQLSMAPAGSFCNFRLGPGGAATWLHIISGTKVFALLPPSKENLAAYVSWASAARQAGVYLPEHAEGCVRVEVPAGSTLFIPAGWVYAEATPTDCVAVGGHFLHAGAMTMQLQIALIEEHLALRRQHRFPHFYQVLWYTAAHYARRLKELCPLDANEVRERAAQKSRTRQEADLAATAAAAEQAAKVAAARMMSADRKARLQAVAQASPAEPKEQQPTGNGSRRTTFVAGGNRRASRQAETVAAPQKRQRRVSQKMQEAMDDPEADFGIAVAPEEDAGGDAPPVRSRRRLSERLQDESASGSDVISEEDNEVEESSDEELRAMANIRRRRQQPAVQAAPPKERAGIPALVHALRRCLRELGGLAATNMEDPESLLDEMEVCLAAMAIPVAVVASPVDFDSLPTVKLPSSSLAAVEASPENSAGDGTGLQGASDDEPLEEDPQEELGDSTLEAQARGSKLRRGSNMGGRGGTRKKPSVRDRLTKKLRIR</sequence>
<evidence type="ECO:0000256" key="8">
    <source>
        <dbReference type="ARBA" id="ARBA00023163"/>
    </source>
</evidence>
<dbReference type="Gene3D" id="2.60.120.650">
    <property type="entry name" value="Cupin"/>
    <property type="match status" value="2"/>
</dbReference>
<dbReference type="SUPFAM" id="SSF51197">
    <property type="entry name" value="Clavaminate synthase-like"/>
    <property type="match status" value="1"/>
</dbReference>
<evidence type="ECO:0000256" key="9">
    <source>
        <dbReference type="ARBA" id="ARBA00023242"/>
    </source>
</evidence>
<evidence type="ECO:0000256" key="2">
    <source>
        <dbReference type="ARBA" id="ARBA00022723"/>
    </source>
</evidence>
<proteinExistence type="predicted"/>
<dbReference type="Pfam" id="PF17811">
    <property type="entry name" value="JHD"/>
    <property type="match status" value="1"/>
</dbReference>
<gene>
    <name evidence="12" type="ORF">WJX75_002190</name>
</gene>